<keyword evidence="2 6" id="KW-0732">Signal</keyword>
<name>A0A2N9GFE5_FAGSY</name>
<evidence type="ECO:0000259" key="7">
    <source>
        <dbReference type="PROSITE" id="PS50026"/>
    </source>
</evidence>
<evidence type="ECO:0000256" key="2">
    <source>
        <dbReference type="ARBA" id="ARBA00022729"/>
    </source>
</evidence>
<dbReference type="PANTHER" id="PTHR33491">
    <property type="entry name" value="OSJNBA0016N04.9 PROTEIN"/>
    <property type="match status" value="1"/>
</dbReference>
<feature type="domain" description="EGF-like" evidence="7">
    <location>
        <begin position="263"/>
        <end position="297"/>
    </location>
</feature>
<dbReference type="PROSITE" id="PS50026">
    <property type="entry name" value="EGF_3"/>
    <property type="match status" value="1"/>
</dbReference>
<dbReference type="SMART" id="SM00179">
    <property type="entry name" value="EGF_CA"/>
    <property type="match status" value="1"/>
</dbReference>
<reference evidence="8" key="1">
    <citation type="submission" date="2018-02" db="EMBL/GenBank/DDBJ databases">
        <authorList>
            <person name="Cohen D.B."/>
            <person name="Kent A.D."/>
        </authorList>
    </citation>
    <scope>NUCLEOTIDE SEQUENCE</scope>
</reference>
<dbReference type="InterPro" id="IPR018097">
    <property type="entry name" value="EGF_Ca-bd_CS"/>
</dbReference>
<dbReference type="InterPro" id="IPR000742">
    <property type="entry name" value="EGF"/>
</dbReference>
<feature type="signal peptide" evidence="6">
    <location>
        <begin position="1"/>
        <end position="27"/>
    </location>
</feature>
<comment type="caution">
    <text evidence="5">Lacks conserved residue(s) required for the propagation of feature annotation.</text>
</comment>
<dbReference type="Pfam" id="PF07645">
    <property type="entry name" value="EGF_CA"/>
    <property type="match status" value="1"/>
</dbReference>
<dbReference type="PROSITE" id="PS00010">
    <property type="entry name" value="ASX_HYDROXYL"/>
    <property type="match status" value="1"/>
</dbReference>
<evidence type="ECO:0000256" key="4">
    <source>
        <dbReference type="ARBA" id="ARBA00023157"/>
    </source>
</evidence>
<evidence type="ECO:0000256" key="6">
    <source>
        <dbReference type="SAM" id="SignalP"/>
    </source>
</evidence>
<keyword evidence="1 5" id="KW-0245">EGF-like domain</keyword>
<protein>
    <recommendedName>
        <fullName evidence="7">EGF-like domain-containing protein</fullName>
    </recommendedName>
</protein>
<dbReference type="InterPro" id="IPR000152">
    <property type="entry name" value="EGF-type_Asp/Asn_hydroxyl_site"/>
</dbReference>
<dbReference type="Gene3D" id="2.10.25.10">
    <property type="entry name" value="Laminin"/>
    <property type="match status" value="2"/>
</dbReference>
<evidence type="ECO:0000313" key="8">
    <source>
        <dbReference type="EMBL" id="SPC98158.1"/>
    </source>
</evidence>
<dbReference type="InterPro" id="IPR001881">
    <property type="entry name" value="EGF-like_Ca-bd_dom"/>
</dbReference>
<dbReference type="SMART" id="SM00181">
    <property type="entry name" value="EGF"/>
    <property type="match status" value="2"/>
</dbReference>
<dbReference type="EMBL" id="OIVN01001839">
    <property type="protein sequence ID" value="SPC98158.1"/>
    <property type="molecule type" value="Genomic_DNA"/>
</dbReference>
<dbReference type="FunFam" id="2.10.25.10:FF:000038">
    <property type="entry name" value="Fibrillin 2"/>
    <property type="match status" value="1"/>
</dbReference>
<dbReference type="FunFam" id="2.10.25.10:FF:000628">
    <property type="entry name" value="Wall-associated receptor kinase 2"/>
    <property type="match status" value="1"/>
</dbReference>
<organism evidence="8">
    <name type="scientific">Fagus sylvatica</name>
    <name type="common">Beechnut</name>
    <dbReference type="NCBI Taxonomy" id="28930"/>
    <lineage>
        <taxon>Eukaryota</taxon>
        <taxon>Viridiplantae</taxon>
        <taxon>Streptophyta</taxon>
        <taxon>Embryophyta</taxon>
        <taxon>Tracheophyta</taxon>
        <taxon>Spermatophyta</taxon>
        <taxon>Magnoliopsida</taxon>
        <taxon>eudicotyledons</taxon>
        <taxon>Gunneridae</taxon>
        <taxon>Pentapetalae</taxon>
        <taxon>rosids</taxon>
        <taxon>fabids</taxon>
        <taxon>Fagales</taxon>
        <taxon>Fagaceae</taxon>
        <taxon>Fagus</taxon>
    </lineage>
</organism>
<evidence type="ECO:0000256" key="5">
    <source>
        <dbReference type="PROSITE-ProRule" id="PRU00076"/>
    </source>
</evidence>
<evidence type="ECO:0000256" key="3">
    <source>
        <dbReference type="ARBA" id="ARBA00022737"/>
    </source>
</evidence>
<keyword evidence="3" id="KW-0677">Repeat</keyword>
<dbReference type="PROSITE" id="PS01187">
    <property type="entry name" value="EGF_CA"/>
    <property type="match status" value="1"/>
</dbReference>
<dbReference type="InterPro" id="IPR049883">
    <property type="entry name" value="NOTCH1_EGF-like"/>
</dbReference>
<evidence type="ECO:0000256" key="1">
    <source>
        <dbReference type="ARBA" id="ARBA00022536"/>
    </source>
</evidence>
<dbReference type="CDD" id="cd00054">
    <property type="entry name" value="EGF_CA"/>
    <property type="match status" value="1"/>
</dbReference>
<keyword evidence="4" id="KW-1015">Disulfide bond</keyword>
<sequence>MALRGMLFHQQLLLGLIILAATATAASQDSQPNSSCIKCGSLCIPYPFGTRSGHYLDESFLINCDNISGTLKPILAFNNNLEVLNISLNGELKVSTSVTRRCSGFDDIYQSIWSGNKFPISHTRNKFTAIGCPTNAVLVGDSQTQGDVATGCTSICSNDMDNSSSCSGIGCCHNSIPEGITTFSVSVSDMFYSWRQSNFNTCMLSFVEELEIKTCQEAHRNETSYACKAENSTCYNSPNGLGYRCNCSSGFQGNPYVHDGCKDIDECKTSDTCIHTDTCQNLVGGFICSCRKGFKGDGKKYGTGCLPSGEVGPSKVVIICTM</sequence>
<accession>A0A2N9GFE5</accession>
<feature type="chain" id="PRO_5014783159" description="EGF-like domain-containing protein" evidence="6">
    <location>
        <begin position="28"/>
        <end position="322"/>
    </location>
</feature>
<proteinExistence type="predicted"/>
<dbReference type="AlphaFoldDB" id="A0A2N9GFE5"/>
<gene>
    <name evidence="8" type="ORF">FSB_LOCUS26040</name>
</gene>
<dbReference type="GO" id="GO:0005509">
    <property type="term" value="F:calcium ion binding"/>
    <property type="evidence" value="ECO:0007669"/>
    <property type="project" value="InterPro"/>
</dbReference>
<dbReference type="SUPFAM" id="SSF57196">
    <property type="entry name" value="EGF/Laminin"/>
    <property type="match status" value="1"/>
</dbReference>